<dbReference type="Proteomes" id="UP000052943">
    <property type="component" value="Unassembled WGS sequence"/>
</dbReference>
<dbReference type="SUPFAM" id="SSF52833">
    <property type="entry name" value="Thioredoxin-like"/>
    <property type="match status" value="1"/>
</dbReference>
<dbReference type="EMBL" id="LNFO01002260">
    <property type="protein sequence ID" value="KUF86538.1"/>
    <property type="molecule type" value="Genomic_DNA"/>
</dbReference>
<dbReference type="OrthoDB" id="49680at2759"/>
<sequence length="323" mass="36965">MWKFSDRREGTNALSGADLDRYQSLAAANALVPSEQQLKLCIAGLQYRPTGYYGWWDGLDVPQNVSWFSLSGQKLGNGSTTSLKWTEKLRFLNPGNETFSQLWKQFGEDSLATQERYAIVGWPASTNINSIIKLMGDIAAAEMALSDNRVDMIKVKEILQYRSEQERQEPPYRYGYGYDEYGYSTQCHYIFVKRFTCVVLTSSMVSIAEQKYEIGHLKQLLDGNKITYTEVDCSLEENRDTRNRYFEVSGIRANYPQVFLQDPEGKDIQYIGSFKEIQELNEMNDVPPEILKANNIPTLNTVFAGTALHPLLHRVNAVFRSFF</sequence>
<accession>A0A0W8CR19</accession>
<organism evidence="1 2">
    <name type="scientific">Phytophthora nicotianae</name>
    <name type="common">Potato buckeye rot agent</name>
    <name type="synonym">Phytophthora parasitica</name>
    <dbReference type="NCBI Taxonomy" id="4792"/>
    <lineage>
        <taxon>Eukaryota</taxon>
        <taxon>Sar</taxon>
        <taxon>Stramenopiles</taxon>
        <taxon>Oomycota</taxon>
        <taxon>Peronosporomycetes</taxon>
        <taxon>Peronosporales</taxon>
        <taxon>Peronosporaceae</taxon>
        <taxon>Phytophthora</taxon>
    </lineage>
</organism>
<proteinExistence type="predicted"/>
<name>A0A0W8CR19_PHYNI</name>
<evidence type="ECO:0000313" key="1">
    <source>
        <dbReference type="EMBL" id="KUF86538.1"/>
    </source>
</evidence>
<dbReference type="AlphaFoldDB" id="A0A0W8CR19"/>
<dbReference type="InterPro" id="IPR036249">
    <property type="entry name" value="Thioredoxin-like_sf"/>
</dbReference>
<dbReference type="CDD" id="cd02066">
    <property type="entry name" value="GRX_family"/>
    <property type="match status" value="1"/>
</dbReference>
<reference evidence="1 2" key="1">
    <citation type="submission" date="2015-11" db="EMBL/GenBank/DDBJ databases">
        <title>Genomes and virulence difference between two physiological races of Phytophthora nicotianae.</title>
        <authorList>
            <person name="Liu H."/>
            <person name="Ma X."/>
            <person name="Yu H."/>
            <person name="Fang D."/>
            <person name="Li Y."/>
            <person name="Wang X."/>
            <person name="Wang W."/>
            <person name="Dong Y."/>
            <person name="Xiao B."/>
        </authorList>
    </citation>
    <scope>NUCLEOTIDE SEQUENCE [LARGE SCALE GENOMIC DNA]</scope>
    <source>
        <strain evidence="2">race 0</strain>
    </source>
</reference>
<evidence type="ECO:0000313" key="2">
    <source>
        <dbReference type="Proteomes" id="UP000052943"/>
    </source>
</evidence>
<gene>
    <name evidence="1" type="ORF">AM587_10004333</name>
</gene>
<dbReference type="Gene3D" id="3.40.30.10">
    <property type="entry name" value="Glutaredoxin"/>
    <property type="match status" value="1"/>
</dbReference>
<protein>
    <submittedName>
        <fullName evidence="1">Uncharacterized protein</fullName>
    </submittedName>
</protein>
<comment type="caution">
    <text evidence="1">The sequence shown here is derived from an EMBL/GenBank/DDBJ whole genome shotgun (WGS) entry which is preliminary data.</text>
</comment>